<reference evidence="4" key="1">
    <citation type="submission" date="2013-09" db="EMBL/GenBank/DDBJ databases">
        <title>Corchorus olitorius genome sequencing.</title>
        <authorList>
            <person name="Alam M."/>
            <person name="Haque M.S."/>
            <person name="Islam M.S."/>
            <person name="Emdad E.M."/>
            <person name="Islam M.M."/>
            <person name="Ahmed B."/>
            <person name="Halim A."/>
            <person name="Hossen Q.M.M."/>
            <person name="Hossain M.Z."/>
            <person name="Ahmed R."/>
            <person name="Khan M.M."/>
            <person name="Islam R."/>
            <person name="Rashid M.M."/>
            <person name="Khan S.A."/>
            <person name="Rahman M.S."/>
            <person name="Alam M."/>
            <person name="Yahiya A.S."/>
            <person name="Khan M.S."/>
            <person name="Azam M.S."/>
            <person name="Haque T."/>
            <person name="Lashkar M.Z.H."/>
            <person name="Akhand A.I."/>
            <person name="Morshed G."/>
            <person name="Roy S."/>
            <person name="Uddin K.S."/>
            <person name="Rabeya T."/>
            <person name="Hossain A.S."/>
            <person name="Chowdhury A."/>
            <person name="Snigdha A.R."/>
            <person name="Mortoza M.S."/>
            <person name="Matin S.A."/>
            <person name="Hoque S.M.E."/>
            <person name="Islam M.K."/>
            <person name="Roy D.K."/>
            <person name="Haider R."/>
            <person name="Moosa M.M."/>
            <person name="Elias S.M."/>
            <person name="Hasan A.M."/>
            <person name="Jahan S."/>
            <person name="Shafiuddin M."/>
            <person name="Mahmood N."/>
            <person name="Shommy N.S."/>
        </authorList>
    </citation>
    <scope>NUCLEOTIDE SEQUENCE [LARGE SCALE GENOMIC DNA]</scope>
    <source>
        <strain evidence="4">cv. O-4</strain>
    </source>
</reference>
<name>A0A1R3IJH2_9ROSI</name>
<dbReference type="PANTHER" id="PTHR21426:SF12">
    <property type="entry name" value="EXOCYST COMPLEX COMPONENT 8"/>
    <property type="match status" value="1"/>
</dbReference>
<dbReference type="GO" id="GO:0006887">
    <property type="term" value="P:exocytosis"/>
    <property type="evidence" value="ECO:0007669"/>
    <property type="project" value="InterPro"/>
</dbReference>
<keyword evidence="4" id="KW-1185">Reference proteome</keyword>
<gene>
    <name evidence="3" type="ORF">COLO4_22870</name>
</gene>
<feature type="region of interest" description="Disordered" evidence="2">
    <location>
        <begin position="29"/>
        <end position="58"/>
    </location>
</feature>
<dbReference type="AlphaFoldDB" id="A0A1R3IJH2"/>
<dbReference type="OrthoDB" id="642193at2759"/>
<accession>A0A1R3IJH2</accession>
<dbReference type="GO" id="GO:0006893">
    <property type="term" value="P:Golgi to plasma membrane transport"/>
    <property type="evidence" value="ECO:0007669"/>
    <property type="project" value="TreeGrafter"/>
</dbReference>
<evidence type="ECO:0000313" key="4">
    <source>
        <dbReference type="Proteomes" id="UP000187203"/>
    </source>
</evidence>
<feature type="compositionally biased region" description="Basic and acidic residues" evidence="2">
    <location>
        <begin position="37"/>
        <end position="57"/>
    </location>
</feature>
<sequence length="117" mass="13560">MAETEAQQVALLANASLLADELLPRAAMKLSPGQATYKDDHRRRTSDRQNRHPEQREWKRRLVSSVERLKNTFCQQHVLDLIFPEEGGSHLTAEMYINMDGNADEVEWFPSLIFQHK</sequence>
<organism evidence="3 4">
    <name type="scientific">Corchorus olitorius</name>
    <dbReference type="NCBI Taxonomy" id="93759"/>
    <lineage>
        <taxon>Eukaryota</taxon>
        <taxon>Viridiplantae</taxon>
        <taxon>Streptophyta</taxon>
        <taxon>Embryophyta</taxon>
        <taxon>Tracheophyta</taxon>
        <taxon>Spermatophyta</taxon>
        <taxon>Magnoliopsida</taxon>
        <taxon>eudicotyledons</taxon>
        <taxon>Gunneridae</taxon>
        <taxon>Pentapetalae</taxon>
        <taxon>rosids</taxon>
        <taxon>malvids</taxon>
        <taxon>Malvales</taxon>
        <taxon>Malvaceae</taxon>
        <taxon>Grewioideae</taxon>
        <taxon>Apeibeae</taxon>
        <taxon>Corchorus</taxon>
    </lineage>
</organism>
<dbReference type="GO" id="GO:0000145">
    <property type="term" value="C:exocyst"/>
    <property type="evidence" value="ECO:0007669"/>
    <property type="project" value="InterPro"/>
</dbReference>
<dbReference type="GO" id="GO:0008104">
    <property type="term" value="P:intracellular protein localization"/>
    <property type="evidence" value="ECO:0007669"/>
    <property type="project" value="TreeGrafter"/>
</dbReference>
<dbReference type="Proteomes" id="UP000187203">
    <property type="component" value="Unassembled WGS sequence"/>
</dbReference>
<proteinExistence type="predicted"/>
<comment type="caution">
    <text evidence="3">The sequence shown here is derived from an EMBL/GenBank/DDBJ whole genome shotgun (WGS) entry which is preliminary data.</text>
</comment>
<keyword evidence="1" id="KW-0813">Transport</keyword>
<evidence type="ECO:0000256" key="1">
    <source>
        <dbReference type="ARBA" id="ARBA00022448"/>
    </source>
</evidence>
<protein>
    <submittedName>
        <fullName evidence="3">Exocyst complex component 8</fullName>
    </submittedName>
</protein>
<dbReference type="STRING" id="93759.A0A1R3IJH2"/>
<dbReference type="PANTHER" id="PTHR21426">
    <property type="entry name" value="EXOCYST COMPLEX COMPONENT 8"/>
    <property type="match status" value="1"/>
</dbReference>
<dbReference type="InterPro" id="IPR033961">
    <property type="entry name" value="Exo84"/>
</dbReference>
<evidence type="ECO:0000313" key="3">
    <source>
        <dbReference type="EMBL" id="OMO82742.1"/>
    </source>
</evidence>
<dbReference type="EMBL" id="AWUE01018077">
    <property type="protein sequence ID" value="OMO82742.1"/>
    <property type="molecule type" value="Genomic_DNA"/>
</dbReference>
<evidence type="ECO:0000256" key="2">
    <source>
        <dbReference type="SAM" id="MobiDB-lite"/>
    </source>
</evidence>